<dbReference type="Pfam" id="PF00679">
    <property type="entry name" value="EFG_C"/>
    <property type="match status" value="1"/>
</dbReference>
<dbReference type="InterPro" id="IPR000640">
    <property type="entry name" value="EFG_V-like"/>
</dbReference>
<dbReference type="CDD" id="cd04090">
    <property type="entry name" value="EF2_II_snRNP"/>
    <property type="match status" value="1"/>
</dbReference>
<evidence type="ECO:0000313" key="6">
    <source>
        <dbReference type="Proteomes" id="UP000054047"/>
    </source>
</evidence>
<protein>
    <submittedName>
        <fullName evidence="5">Elongation factor Tu domain 2</fullName>
    </submittedName>
</protein>
<gene>
    <name evidence="5" type="ORF">ANCDUO_15930</name>
</gene>
<feature type="domain" description="Elongation factor EFG" evidence="3">
    <location>
        <begin position="172"/>
        <end position="214"/>
    </location>
</feature>
<keyword evidence="1" id="KW-0547">Nucleotide-binding</keyword>
<dbReference type="GO" id="GO:0071007">
    <property type="term" value="C:U2-type catalytic step 2 spliceosome"/>
    <property type="evidence" value="ECO:0007669"/>
    <property type="project" value="TreeGrafter"/>
</dbReference>
<evidence type="ECO:0000259" key="4">
    <source>
        <dbReference type="Pfam" id="PF03144"/>
    </source>
</evidence>
<dbReference type="GO" id="GO:0005829">
    <property type="term" value="C:cytosol"/>
    <property type="evidence" value="ECO:0007669"/>
    <property type="project" value="TreeGrafter"/>
</dbReference>
<organism evidence="5 6">
    <name type="scientific">Ancylostoma duodenale</name>
    <dbReference type="NCBI Taxonomy" id="51022"/>
    <lineage>
        <taxon>Eukaryota</taxon>
        <taxon>Metazoa</taxon>
        <taxon>Ecdysozoa</taxon>
        <taxon>Nematoda</taxon>
        <taxon>Chromadorea</taxon>
        <taxon>Rhabditida</taxon>
        <taxon>Rhabditina</taxon>
        <taxon>Rhabditomorpha</taxon>
        <taxon>Strongyloidea</taxon>
        <taxon>Ancylostomatidae</taxon>
        <taxon>Ancylostomatinae</taxon>
        <taxon>Ancylostoma</taxon>
    </lineage>
</organism>
<evidence type="ECO:0000256" key="1">
    <source>
        <dbReference type="ARBA" id="ARBA00022741"/>
    </source>
</evidence>
<dbReference type="FunFam" id="2.40.30.10:FF:000029">
    <property type="entry name" value="116 kDa U5 small nuclear ribonucleoprotein component"/>
    <property type="match status" value="1"/>
</dbReference>
<dbReference type="GO" id="GO:0030623">
    <property type="term" value="F:U5 snRNA binding"/>
    <property type="evidence" value="ECO:0007669"/>
    <property type="project" value="TreeGrafter"/>
</dbReference>
<dbReference type="Proteomes" id="UP000054047">
    <property type="component" value="Unassembled WGS sequence"/>
</dbReference>
<keyword evidence="5" id="KW-0648">Protein biosynthesis</keyword>
<feature type="domain" description="Translation elongation factor EFTu-like" evidence="4">
    <location>
        <begin position="18"/>
        <end position="91"/>
    </location>
</feature>
<keyword evidence="5" id="KW-0251">Elongation factor</keyword>
<evidence type="ECO:0000259" key="3">
    <source>
        <dbReference type="Pfam" id="PF00679"/>
    </source>
</evidence>
<dbReference type="InterPro" id="IPR035647">
    <property type="entry name" value="EFG_III/V"/>
</dbReference>
<dbReference type="FunFam" id="3.30.70.870:FF:000002">
    <property type="entry name" value="Translation elongation factor 2"/>
    <property type="match status" value="1"/>
</dbReference>
<evidence type="ECO:0000313" key="5">
    <source>
        <dbReference type="EMBL" id="KIH53928.1"/>
    </source>
</evidence>
<dbReference type="Gene3D" id="2.40.30.10">
    <property type="entry name" value="Translation factors"/>
    <property type="match status" value="1"/>
</dbReference>
<name>A0A0C2CC86_9BILA</name>
<dbReference type="GO" id="GO:0003746">
    <property type="term" value="F:translation elongation factor activity"/>
    <property type="evidence" value="ECO:0007669"/>
    <property type="project" value="UniProtKB-KW"/>
</dbReference>
<dbReference type="InterPro" id="IPR004161">
    <property type="entry name" value="EFTu-like_2"/>
</dbReference>
<keyword evidence="6" id="KW-1185">Reference proteome</keyword>
<keyword evidence="2" id="KW-0342">GTP-binding</keyword>
<dbReference type="SUPFAM" id="SSF50447">
    <property type="entry name" value="Translation proteins"/>
    <property type="match status" value="1"/>
</dbReference>
<dbReference type="OrthoDB" id="364892at2759"/>
<dbReference type="GO" id="GO:0003924">
    <property type="term" value="F:GTPase activity"/>
    <property type="evidence" value="ECO:0007669"/>
    <property type="project" value="TreeGrafter"/>
</dbReference>
<dbReference type="AlphaFoldDB" id="A0A0C2CC86"/>
<dbReference type="GO" id="GO:0046540">
    <property type="term" value="C:U4/U6 x U5 tri-snRNP complex"/>
    <property type="evidence" value="ECO:0007669"/>
    <property type="project" value="TreeGrafter"/>
</dbReference>
<dbReference type="Pfam" id="PF03144">
    <property type="entry name" value="GTP_EFTU_D2"/>
    <property type="match status" value="1"/>
</dbReference>
<dbReference type="PANTHER" id="PTHR42908">
    <property type="entry name" value="TRANSLATION ELONGATION FACTOR-RELATED"/>
    <property type="match status" value="1"/>
</dbReference>
<dbReference type="EMBL" id="KN740064">
    <property type="protein sequence ID" value="KIH53928.1"/>
    <property type="molecule type" value="Genomic_DNA"/>
</dbReference>
<proteinExistence type="predicted"/>
<dbReference type="GO" id="GO:0005525">
    <property type="term" value="F:GTP binding"/>
    <property type="evidence" value="ECO:0007669"/>
    <property type="project" value="UniProtKB-KW"/>
</dbReference>
<accession>A0A0C2CC86</accession>
<dbReference type="PANTHER" id="PTHR42908:SF6">
    <property type="entry name" value="116 KDA U5 SMALL NUCLEAR RIBONUCLEOPROTEIN COMPONENT"/>
    <property type="match status" value="1"/>
</dbReference>
<sequence>MVHTTKNYPTADATSFRVLGRVMSGTIESNADVRVLGENYSIQDEEDCRRLTVGRLWVHVARYQIEVSRVPAGCWALIEGIDQPIVKTATIAELEYEEDMYIFRPLKFNTKSVVKMAIEPINPSELPKMLDGLRKVNKSYPLLTTRVEESGEHVLLGTGELYMDSVMHDMRKAFIPVMDSFGFETDLRTHTQGQAFCMSVFNHWQIVPGDPLDKSIVIRPLELQPTPHLAREFMIKTRRRKGLSEDVSVNKFFDDPMLLELAKQQDVFSYSGF</sequence>
<reference evidence="5 6" key="1">
    <citation type="submission" date="2013-12" db="EMBL/GenBank/DDBJ databases">
        <title>Draft genome of the parsitic nematode Ancylostoma duodenale.</title>
        <authorList>
            <person name="Mitreva M."/>
        </authorList>
    </citation>
    <scope>NUCLEOTIDE SEQUENCE [LARGE SCALE GENOMIC DNA]</scope>
    <source>
        <strain evidence="5 6">Zhejiang</strain>
    </source>
</reference>
<evidence type="ECO:0000256" key="2">
    <source>
        <dbReference type="ARBA" id="ARBA00023134"/>
    </source>
</evidence>
<dbReference type="SUPFAM" id="SSF54980">
    <property type="entry name" value="EF-G C-terminal domain-like"/>
    <property type="match status" value="2"/>
</dbReference>
<dbReference type="GO" id="GO:0000398">
    <property type="term" value="P:mRNA splicing, via spliceosome"/>
    <property type="evidence" value="ECO:0007669"/>
    <property type="project" value="TreeGrafter"/>
</dbReference>
<dbReference type="Gene3D" id="3.30.70.870">
    <property type="entry name" value="Elongation Factor G (Translational Gtpase), domain 3"/>
    <property type="match status" value="1"/>
</dbReference>
<dbReference type="InterPro" id="IPR009000">
    <property type="entry name" value="Transl_B-barrel_sf"/>
</dbReference>